<protein>
    <submittedName>
        <fullName evidence="1">Uncharacterized protein</fullName>
    </submittedName>
</protein>
<reference evidence="1" key="1">
    <citation type="submission" date="2023-05" db="EMBL/GenBank/DDBJ databases">
        <authorList>
            <consortium name="ELIXIR-Norway"/>
        </authorList>
    </citation>
    <scope>NUCLEOTIDE SEQUENCE</scope>
</reference>
<evidence type="ECO:0000313" key="1">
    <source>
        <dbReference type="EMBL" id="CAM9514668.1"/>
    </source>
</evidence>
<reference evidence="1" key="2">
    <citation type="submission" date="2025-03" db="EMBL/GenBank/DDBJ databases">
        <authorList>
            <consortium name="ELIXIR-Norway"/>
            <consortium name="Elixir Norway"/>
        </authorList>
    </citation>
    <scope>NUCLEOTIDE SEQUENCE</scope>
</reference>
<evidence type="ECO:0000313" key="2">
    <source>
        <dbReference type="Proteomes" id="UP001162501"/>
    </source>
</evidence>
<proteinExistence type="predicted"/>
<sequence length="155" mass="17094">MTKEERGGNWEVKWAFRDSSGQEAQCVCQKGTGAWCFLHVARSWTWPLFLARSCAHSSASCVPQPPLGGPLQLSIWSAQPARTGEDALGRIKVVMQNRSKLFKQQTPSRGPCLESWLTAEVSGSVPAGRALVRQTQSGRELSHRRAQQPFSVRGC</sequence>
<name>A0AC59Y9W4_RANTA</name>
<gene>
    <name evidence="1" type="ORF">MRATA1EN22A_LOCUS3605</name>
</gene>
<dbReference type="EMBL" id="OX596095">
    <property type="protein sequence ID" value="CAM9514668.1"/>
    <property type="molecule type" value="Genomic_DNA"/>
</dbReference>
<dbReference type="Proteomes" id="UP001162501">
    <property type="component" value="Chromosome 11"/>
</dbReference>
<accession>A0AC59Y9W4</accession>
<organism evidence="1 2">
    <name type="scientific">Rangifer tarandus platyrhynchus</name>
    <name type="common">Svalbard reindeer</name>
    <dbReference type="NCBI Taxonomy" id="3082113"/>
    <lineage>
        <taxon>Eukaryota</taxon>
        <taxon>Metazoa</taxon>
        <taxon>Chordata</taxon>
        <taxon>Craniata</taxon>
        <taxon>Vertebrata</taxon>
        <taxon>Euteleostomi</taxon>
        <taxon>Mammalia</taxon>
        <taxon>Eutheria</taxon>
        <taxon>Laurasiatheria</taxon>
        <taxon>Artiodactyla</taxon>
        <taxon>Ruminantia</taxon>
        <taxon>Pecora</taxon>
        <taxon>Cervidae</taxon>
        <taxon>Odocoileinae</taxon>
        <taxon>Rangifer</taxon>
    </lineage>
</organism>